<organism evidence="2 3">
    <name type="scientific">Smittium culicis</name>
    <dbReference type="NCBI Taxonomy" id="133412"/>
    <lineage>
        <taxon>Eukaryota</taxon>
        <taxon>Fungi</taxon>
        <taxon>Fungi incertae sedis</taxon>
        <taxon>Zoopagomycota</taxon>
        <taxon>Kickxellomycotina</taxon>
        <taxon>Harpellomycetes</taxon>
        <taxon>Harpellales</taxon>
        <taxon>Legeriomycetaceae</taxon>
        <taxon>Smittium</taxon>
    </lineage>
</organism>
<protein>
    <submittedName>
        <fullName evidence="2">Putative acyl-CoA dehydrogenase IBR3</fullName>
    </submittedName>
</protein>
<dbReference type="Proteomes" id="UP000187429">
    <property type="component" value="Unassembled WGS sequence"/>
</dbReference>
<dbReference type="SUPFAM" id="SSF56112">
    <property type="entry name" value="Protein kinase-like (PK-like)"/>
    <property type="match status" value="1"/>
</dbReference>
<dbReference type="Gene3D" id="3.30.200.20">
    <property type="entry name" value="Phosphorylase Kinase, domain 1"/>
    <property type="match status" value="1"/>
</dbReference>
<name>A0A1R1YF71_9FUNG</name>
<dbReference type="InterPro" id="IPR041726">
    <property type="entry name" value="ACAD10_11_N"/>
</dbReference>
<evidence type="ECO:0000259" key="1">
    <source>
        <dbReference type="Pfam" id="PF01636"/>
    </source>
</evidence>
<sequence>MSSEKIDLGALNKYIIRRDVGIGKIVSAKKFDHGQSNPTFLLTDIDAKRYVLRKKPDGVLMSKTAHAVEREFRIIDALCRNTSVPVPKAYLLCTDTSVIGTPFYVMEFLDGRIFVDPAMAGVGASEKPLYLQEMVRVLAQLHAVDFKSVGLDGYGKEGGYYQRQCKSLVKVHDSQAEAVDTVTGTRVGPLPNFYKVTHYLQMNHCPDDISIIHGDYKVDNVVFHKSLPKIIGILDWELSTIGNPRTDLANMTQNIALPSVSSGLSSIGDINAPFDINSGFNNSILKQYCSLTGFDFPLPGWKYANIFSFYRNSVIYHGIAARVARGQASSKRASTVAKYGPISIMRSFKLINSSNL</sequence>
<proteinExistence type="predicted"/>
<dbReference type="EMBL" id="LSSM01001620">
    <property type="protein sequence ID" value="OMJ25560.1"/>
    <property type="molecule type" value="Genomic_DNA"/>
</dbReference>
<dbReference type="Pfam" id="PF01636">
    <property type="entry name" value="APH"/>
    <property type="match status" value="1"/>
</dbReference>
<gene>
    <name evidence="2" type="ORF">AYI69_g4240</name>
</gene>
<evidence type="ECO:0000313" key="2">
    <source>
        <dbReference type="EMBL" id="OMJ25560.1"/>
    </source>
</evidence>
<dbReference type="InterPro" id="IPR002575">
    <property type="entry name" value="Aminoglycoside_PTrfase"/>
</dbReference>
<dbReference type="Gene3D" id="3.90.1200.10">
    <property type="match status" value="1"/>
</dbReference>
<dbReference type="InterPro" id="IPR011009">
    <property type="entry name" value="Kinase-like_dom_sf"/>
</dbReference>
<dbReference type="OrthoDB" id="191037at2759"/>
<dbReference type="AlphaFoldDB" id="A0A1R1YF71"/>
<accession>A0A1R1YF71</accession>
<reference evidence="3" key="1">
    <citation type="submission" date="2017-01" db="EMBL/GenBank/DDBJ databases">
        <authorList>
            <person name="Wang Y."/>
            <person name="White M."/>
            <person name="Kvist S."/>
            <person name="Moncalvo J.-M."/>
        </authorList>
    </citation>
    <scope>NUCLEOTIDE SEQUENCE [LARGE SCALE GENOMIC DNA]</scope>
    <source>
        <strain evidence="3">ID-206-W2</strain>
    </source>
</reference>
<dbReference type="PANTHER" id="PTHR47829:SF1">
    <property type="entry name" value="HAD FAMILY PHOSPHATASE"/>
    <property type="match status" value="1"/>
</dbReference>
<dbReference type="CDD" id="cd05154">
    <property type="entry name" value="ACAD10_11_N-like"/>
    <property type="match status" value="1"/>
</dbReference>
<keyword evidence="3" id="KW-1185">Reference proteome</keyword>
<dbReference type="InterPro" id="IPR052898">
    <property type="entry name" value="ACAD10-like"/>
</dbReference>
<evidence type="ECO:0000313" key="3">
    <source>
        <dbReference type="Proteomes" id="UP000187429"/>
    </source>
</evidence>
<dbReference type="PANTHER" id="PTHR47829">
    <property type="entry name" value="HYDROLASE, PUTATIVE (AFU_ORTHOLOGUE AFUA_1G12880)-RELATED"/>
    <property type="match status" value="1"/>
</dbReference>
<comment type="caution">
    <text evidence="2">The sequence shown here is derived from an EMBL/GenBank/DDBJ whole genome shotgun (WGS) entry which is preliminary data.</text>
</comment>
<feature type="domain" description="Aminoglycoside phosphotransferase" evidence="1">
    <location>
        <begin position="28"/>
        <end position="252"/>
    </location>
</feature>